<organism evidence="1 2">
    <name type="scientific">Mycobacterium paraterrae</name>
    <dbReference type="NCBI Taxonomy" id="577492"/>
    <lineage>
        <taxon>Bacteria</taxon>
        <taxon>Bacillati</taxon>
        <taxon>Actinomycetota</taxon>
        <taxon>Actinomycetes</taxon>
        <taxon>Mycobacteriales</taxon>
        <taxon>Mycobacteriaceae</taxon>
        <taxon>Mycobacterium</taxon>
    </lineage>
</organism>
<name>A0ABY3VL02_9MYCO</name>
<gene>
    <name evidence="1" type="ORF">MKK62_01735</name>
</gene>
<proteinExistence type="predicted"/>
<reference evidence="1" key="1">
    <citation type="submission" date="2022-08" db="EMBL/GenBank/DDBJ databases">
        <title>Whole genome sequencing of non-tuberculosis mycobacteria type-strains.</title>
        <authorList>
            <person name="Igarashi Y."/>
            <person name="Osugi A."/>
            <person name="Mitarai S."/>
        </authorList>
    </citation>
    <scope>NUCLEOTIDE SEQUENCE</scope>
    <source>
        <strain evidence="1">DSM 45127</strain>
    </source>
</reference>
<sequence length="126" mass="14033">MTDDLYWFNLLPETVKIALLVDPGGRLPPHLVTRLPRIFRAFYGTDDPATGGWALRPDLSQALRNGTEARGGDPLVRWTPLPAAIQRRQPPVFPTVNEVSEPHLLRDFAVSEQHNVGWCVRGSPAT</sequence>
<keyword evidence="2" id="KW-1185">Reference proteome</keyword>
<evidence type="ECO:0000313" key="2">
    <source>
        <dbReference type="Proteomes" id="UP001055336"/>
    </source>
</evidence>
<dbReference type="RefSeq" id="WP_240261826.1">
    <property type="nucleotide sequence ID" value="NZ_CP092488.2"/>
</dbReference>
<protein>
    <submittedName>
        <fullName evidence="1">Uncharacterized protein</fullName>
    </submittedName>
</protein>
<evidence type="ECO:0000313" key="1">
    <source>
        <dbReference type="EMBL" id="UMB70096.1"/>
    </source>
</evidence>
<dbReference type="EMBL" id="CP092488">
    <property type="protein sequence ID" value="UMB70096.1"/>
    <property type="molecule type" value="Genomic_DNA"/>
</dbReference>
<dbReference type="Proteomes" id="UP001055336">
    <property type="component" value="Chromosome"/>
</dbReference>
<accession>A0ABY3VL02</accession>